<dbReference type="Pfam" id="PF07007">
    <property type="entry name" value="LprI"/>
    <property type="match status" value="1"/>
</dbReference>
<dbReference type="Proteomes" id="UP000544107">
    <property type="component" value="Unassembled WGS sequence"/>
</dbReference>
<proteinExistence type="predicted"/>
<gene>
    <name evidence="3" type="ORF">GGQ71_000761</name>
</gene>
<accession>A0A7W6MSV1</accession>
<reference evidence="3 4" key="1">
    <citation type="submission" date="2020-08" db="EMBL/GenBank/DDBJ databases">
        <title>Genomic Encyclopedia of Type Strains, Phase IV (KMG-IV): sequencing the most valuable type-strain genomes for metagenomic binning, comparative biology and taxonomic classification.</title>
        <authorList>
            <person name="Goeker M."/>
        </authorList>
    </citation>
    <scope>NUCLEOTIDE SEQUENCE [LARGE SCALE GENOMIC DNA]</scope>
    <source>
        <strain evidence="3 4">DSM 100021</strain>
    </source>
</reference>
<evidence type="ECO:0000259" key="2">
    <source>
        <dbReference type="Pfam" id="PF07007"/>
    </source>
</evidence>
<feature type="domain" description="Lysozyme inhibitor LprI-like N-terminal" evidence="2">
    <location>
        <begin position="32"/>
        <end position="101"/>
    </location>
</feature>
<comment type="caution">
    <text evidence="3">The sequence shown here is derived from an EMBL/GenBank/DDBJ whole genome shotgun (WGS) entry which is preliminary data.</text>
</comment>
<name>A0A7W6MSV1_9HYPH</name>
<dbReference type="AlphaFoldDB" id="A0A7W6MSV1"/>
<protein>
    <submittedName>
        <fullName evidence="3">Uncharacterized protein YecT (DUF1311 family)</fullName>
    </submittedName>
</protein>
<organism evidence="3 4">
    <name type="scientific">Allorhizobium taibaishanense</name>
    <dbReference type="NCBI Taxonomy" id="887144"/>
    <lineage>
        <taxon>Bacteria</taxon>
        <taxon>Pseudomonadati</taxon>
        <taxon>Pseudomonadota</taxon>
        <taxon>Alphaproteobacteria</taxon>
        <taxon>Hyphomicrobiales</taxon>
        <taxon>Rhizobiaceae</taxon>
        <taxon>Rhizobium/Agrobacterium group</taxon>
        <taxon>Allorhizobium</taxon>
    </lineage>
</organism>
<dbReference type="EMBL" id="JACIED010000001">
    <property type="protein sequence ID" value="MBB4006525.1"/>
    <property type="molecule type" value="Genomic_DNA"/>
</dbReference>
<evidence type="ECO:0000313" key="4">
    <source>
        <dbReference type="Proteomes" id="UP000544107"/>
    </source>
</evidence>
<dbReference type="Gene3D" id="1.20.1270.180">
    <property type="match status" value="1"/>
</dbReference>
<evidence type="ECO:0000313" key="3">
    <source>
        <dbReference type="EMBL" id="MBB4006525.1"/>
    </source>
</evidence>
<sequence length="108" mass="12106">MQEPRNPGRHDRLRRRGFRSGGQGPERQWKITRKVVAERDAASGAASKGAEQALLKAQRAWIAHLEKQCEDEATSEPDGSMYGMEMSTCRANLTRARTQQLKSVAQQP</sequence>
<evidence type="ECO:0000256" key="1">
    <source>
        <dbReference type="SAM" id="MobiDB-lite"/>
    </source>
</evidence>
<feature type="region of interest" description="Disordered" evidence="1">
    <location>
        <begin position="1"/>
        <end position="31"/>
    </location>
</feature>
<feature type="compositionally biased region" description="Basic and acidic residues" evidence="1">
    <location>
        <begin position="1"/>
        <end position="10"/>
    </location>
</feature>
<dbReference type="RefSeq" id="WP_234801629.1">
    <property type="nucleotide sequence ID" value="NZ_JACIED010000001.1"/>
</dbReference>
<dbReference type="InterPro" id="IPR009739">
    <property type="entry name" value="LprI-like_N"/>
</dbReference>